<dbReference type="EMBL" id="JAVHJO010000018">
    <property type="protein sequence ID" value="KAK6524292.1"/>
    <property type="molecule type" value="Genomic_DNA"/>
</dbReference>
<comment type="similarity">
    <text evidence="1">Belongs to the class I-like SAM-binding methyltransferase superfamily. METTL21 family. EFM6 subfamily.</text>
</comment>
<dbReference type="PANTHER" id="PTHR14614:SF152">
    <property type="entry name" value="PROTEIN-LYSINE N-METHYLTRANSFERASE EFM6"/>
    <property type="match status" value="1"/>
</dbReference>
<dbReference type="GO" id="GO:0032259">
    <property type="term" value="P:methylation"/>
    <property type="evidence" value="ECO:0007669"/>
    <property type="project" value="UniProtKB-KW"/>
</dbReference>
<evidence type="ECO:0000256" key="1">
    <source>
        <dbReference type="HAMAP-Rule" id="MF_03198"/>
    </source>
</evidence>
<feature type="binding site" evidence="1">
    <location>
        <begin position="96"/>
        <end position="98"/>
    </location>
    <ligand>
        <name>S-adenosyl-L-methionine</name>
        <dbReference type="ChEBI" id="CHEBI:59789"/>
    </ligand>
</feature>
<reference evidence="3 4" key="1">
    <citation type="submission" date="2019-10" db="EMBL/GenBank/DDBJ databases">
        <authorList>
            <person name="Palmer J.M."/>
        </authorList>
    </citation>
    <scope>NUCLEOTIDE SEQUENCE [LARGE SCALE GENOMIC DNA]</scope>
    <source>
        <strain evidence="3 4">TWF694</strain>
    </source>
</reference>
<dbReference type="HAMAP" id="MF_03198">
    <property type="entry name" value="Methyltr_EFM6"/>
    <property type="match status" value="1"/>
</dbReference>
<keyword evidence="1" id="KW-0963">Cytoplasm</keyword>
<dbReference type="GO" id="GO:0016279">
    <property type="term" value="F:protein-lysine N-methyltransferase activity"/>
    <property type="evidence" value="ECO:0007669"/>
    <property type="project" value="UniProtKB-UniRule"/>
</dbReference>
<dbReference type="InterPro" id="IPR029063">
    <property type="entry name" value="SAM-dependent_MTases_sf"/>
</dbReference>
<keyword evidence="1" id="KW-0949">S-adenosyl-L-methionine</keyword>
<feature type="binding site" evidence="1">
    <location>
        <position position="175"/>
    </location>
    <ligand>
        <name>S-adenosyl-L-methionine</name>
        <dbReference type="ChEBI" id="CHEBI:59789"/>
    </ligand>
</feature>
<dbReference type="Proteomes" id="UP001365542">
    <property type="component" value="Unassembled WGS sequence"/>
</dbReference>
<dbReference type="GO" id="GO:0005829">
    <property type="term" value="C:cytosol"/>
    <property type="evidence" value="ECO:0007669"/>
    <property type="project" value="TreeGrafter"/>
</dbReference>
<keyword evidence="1" id="KW-0808">Transferase</keyword>
<comment type="subcellular location">
    <subcellularLocation>
        <location evidence="1">Cytoplasm</location>
    </subcellularLocation>
</comment>
<comment type="function">
    <text evidence="1">S-adenosyl-L-methionine-dependent protein-lysine N-methyltransferase that methylates elongation factor 1-alpha.</text>
</comment>
<dbReference type="Gene3D" id="3.40.50.150">
    <property type="entry name" value="Vaccinia Virus protein VP39"/>
    <property type="match status" value="1"/>
</dbReference>
<dbReference type="EC" id="2.1.1.-" evidence="1"/>
<gene>
    <name evidence="1" type="primary">EFM6</name>
    <name evidence="3" type="ORF">TWF694_005946</name>
</gene>
<sequence length="254" mass="28556">MAEGRSRSSSLSSLDPTEFKFPEGLVPERENLQPGRVTTTTLDGTLTKTPLRLVEDLTNGCGGQLWPAGIRLAKYFIRRYRDDTGALAGKRIIELGSGGGVTGLAIGLELDQIGAEAEKNGCEFWMTDMSAMMDLMQENVTFNGLQDKIKCGLLDWADPLPDFVTEKPVDIVLAADCVYFEPAFPLLEKTLCNIARPDTEVIFCFKKRRKADLRFIKAIRKHFTLTEIKDEGFEEYTRESVYLYSMKKKYSLRA</sequence>
<keyword evidence="1" id="KW-0489">Methyltransferase</keyword>
<feature type="binding site" evidence="1">
    <location>
        <position position="66"/>
    </location>
    <ligand>
        <name>S-adenosyl-L-methionine</name>
        <dbReference type="ChEBI" id="CHEBI:59789"/>
    </ligand>
</feature>
<dbReference type="AlphaFoldDB" id="A0AAV9WTR8"/>
<feature type="binding site" evidence="1">
    <location>
        <position position="128"/>
    </location>
    <ligand>
        <name>S-adenosyl-L-methionine</name>
        <dbReference type="ChEBI" id="CHEBI:59789"/>
    </ligand>
</feature>
<dbReference type="InterPro" id="IPR019410">
    <property type="entry name" value="Methyltransf_16"/>
</dbReference>
<dbReference type="InterPro" id="IPR033684">
    <property type="entry name" value="EFM6"/>
</dbReference>
<accession>A0AAV9WTR8</accession>
<dbReference type="CDD" id="cd02440">
    <property type="entry name" value="AdoMet_MTases"/>
    <property type="match status" value="1"/>
</dbReference>
<evidence type="ECO:0000313" key="3">
    <source>
        <dbReference type="EMBL" id="KAK6524292.1"/>
    </source>
</evidence>
<evidence type="ECO:0000256" key="2">
    <source>
        <dbReference type="SAM" id="MobiDB-lite"/>
    </source>
</evidence>
<dbReference type="PANTHER" id="PTHR14614">
    <property type="entry name" value="HEPATOCELLULAR CARCINOMA-ASSOCIATED ANTIGEN"/>
    <property type="match status" value="1"/>
</dbReference>
<evidence type="ECO:0000313" key="4">
    <source>
        <dbReference type="Proteomes" id="UP001365542"/>
    </source>
</evidence>
<feature type="binding site" evidence="1">
    <location>
        <position position="156"/>
    </location>
    <ligand>
        <name>S-adenosyl-L-methionine</name>
        <dbReference type="ChEBI" id="CHEBI:59789"/>
    </ligand>
</feature>
<dbReference type="SUPFAM" id="SSF53335">
    <property type="entry name" value="S-adenosyl-L-methionine-dependent methyltransferases"/>
    <property type="match status" value="1"/>
</dbReference>
<name>A0AAV9WTR8_9PEZI</name>
<keyword evidence="4" id="KW-1185">Reference proteome</keyword>
<protein>
    <recommendedName>
        <fullName evidence="1">Protein-lysine N-methyltransferase EFM6</fullName>
        <ecNumber evidence="1">2.1.1.-</ecNumber>
    </recommendedName>
    <alternativeName>
        <fullName evidence="1">Elongation factor methyltransferase 6</fullName>
    </alternativeName>
</protein>
<comment type="caution">
    <text evidence="3">The sequence shown here is derived from an EMBL/GenBank/DDBJ whole genome shotgun (WGS) entry which is preliminary data.</text>
</comment>
<proteinExistence type="inferred from homology"/>
<organism evidence="3 4">
    <name type="scientific">Orbilia ellipsospora</name>
    <dbReference type="NCBI Taxonomy" id="2528407"/>
    <lineage>
        <taxon>Eukaryota</taxon>
        <taxon>Fungi</taxon>
        <taxon>Dikarya</taxon>
        <taxon>Ascomycota</taxon>
        <taxon>Pezizomycotina</taxon>
        <taxon>Orbiliomycetes</taxon>
        <taxon>Orbiliales</taxon>
        <taxon>Orbiliaceae</taxon>
        <taxon>Orbilia</taxon>
    </lineage>
</organism>
<feature type="region of interest" description="Disordered" evidence="2">
    <location>
        <begin position="1"/>
        <end position="24"/>
    </location>
</feature>
<dbReference type="Pfam" id="PF10294">
    <property type="entry name" value="Methyltransf_16"/>
    <property type="match status" value="1"/>
</dbReference>